<sequence>MKASSSRGSNESREQDKEPRGFRKREIGKANGGRRERDDVRSLWR</sequence>
<accession>A0A401TLI7</accession>
<reference evidence="2 3" key="1">
    <citation type="journal article" date="2018" name="Nat. Ecol. Evol.">
        <title>Shark genomes provide insights into elasmobranch evolution and the origin of vertebrates.</title>
        <authorList>
            <person name="Hara Y"/>
            <person name="Yamaguchi K"/>
            <person name="Onimaru K"/>
            <person name="Kadota M"/>
            <person name="Koyanagi M"/>
            <person name="Keeley SD"/>
            <person name="Tatsumi K"/>
            <person name="Tanaka K"/>
            <person name="Motone F"/>
            <person name="Kageyama Y"/>
            <person name="Nozu R"/>
            <person name="Adachi N"/>
            <person name="Nishimura O"/>
            <person name="Nakagawa R"/>
            <person name="Tanegashima C"/>
            <person name="Kiyatake I"/>
            <person name="Matsumoto R"/>
            <person name="Murakumo K"/>
            <person name="Nishida K"/>
            <person name="Terakita A"/>
            <person name="Kuratani S"/>
            <person name="Sato K"/>
            <person name="Hyodo S Kuraku.S."/>
        </authorList>
    </citation>
    <scope>NUCLEOTIDE SEQUENCE [LARGE SCALE GENOMIC DNA]</scope>
</reference>
<organism evidence="2 3">
    <name type="scientific">Chiloscyllium punctatum</name>
    <name type="common">Brownbanded bambooshark</name>
    <name type="synonym">Hemiscyllium punctatum</name>
    <dbReference type="NCBI Taxonomy" id="137246"/>
    <lineage>
        <taxon>Eukaryota</taxon>
        <taxon>Metazoa</taxon>
        <taxon>Chordata</taxon>
        <taxon>Craniata</taxon>
        <taxon>Vertebrata</taxon>
        <taxon>Chondrichthyes</taxon>
        <taxon>Elasmobranchii</taxon>
        <taxon>Galeomorphii</taxon>
        <taxon>Galeoidea</taxon>
        <taxon>Orectolobiformes</taxon>
        <taxon>Hemiscylliidae</taxon>
        <taxon>Chiloscyllium</taxon>
    </lineage>
</organism>
<name>A0A401TLI7_CHIPU</name>
<evidence type="ECO:0000313" key="3">
    <source>
        <dbReference type="Proteomes" id="UP000287033"/>
    </source>
</evidence>
<protein>
    <submittedName>
        <fullName evidence="2">Uncharacterized protein</fullName>
    </submittedName>
</protein>
<keyword evidence="3" id="KW-1185">Reference proteome</keyword>
<evidence type="ECO:0000313" key="2">
    <source>
        <dbReference type="EMBL" id="GCC43540.1"/>
    </source>
</evidence>
<feature type="non-terminal residue" evidence="2">
    <location>
        <position position="45"/>
    </location>
</feature>
<dbReference type="EMBL" id="BEZZ01102041">
    <property type="protein sequence ID" value="GCC43540.1"/>
    <property type="molecule type" value="Genomic_DNA"/>
</dbReference>
<feature type="compositionally biased region" description="Basic and acidic residues" evidence="1">
    <location>
        <begin position="10"/>
        <end position="45"/>
    </location>
</feature>
<dbReference type="Proteomes" id="UP000287033">
    <property type="component" value="Unassembled WGS sequence"/>
</dbReference>
<feature type="region of interest" description="Disordered" evidence="1">
    <location>
        <begin position="1"/>
        <end position="45"/>
    </location>
</feature>
<comment type="caution">
    <text evidence="2">The sequence shown here is derived from an EMBL/GenBank/DDBJ whole genome shotgun (WGS) entry which is preliminary data.</text>
</comment>
<dbReference type="AlphaFoldDB" id="A0A401TLI7"/>
<gene>
    <name evidence="2" type="ORF">chiPu_0027372</name>
</gene>
<proteinExistence type="predicted"/>
<evidence type="ECO:0000256" key="1">
    <source>
        <dbReference type="SAM" id="MobiDB-lite"/>
    </source>
</evidence>